<dbReference type="RefSeq" id="WP_353648227.1">
    <property type="nucleotide sequence ID" value="NZ_CP159218.1"/>
</dbReference>
<dbReference type="InterPro" id="IPR000835">
    <property type="entry name" value="HTH_MarR-typ"/>
</dbReference>
<dbReference type="SMART" id="SM00347">
    <property type="entry name" value="HTH_MARR"/>
    <property type="match status" value="1"/>
</dbReference>
<dbReference type="SUPFAM" id="SSF46785">
    <property type="entry name" value="Winged helix' DNA-binding domain"/>
    <property type="match status" value="1"/>
</dbReference>
<evidence type="ECO:0000313" key="2">
    <source>
        <dbReference type="EMBL" id="XCG62612.1"/>
    </source>
</evidence>
<accession>A0AAU8DK71</accession>
<organism evidence="2">
    <name type="scientific">Nakamurella sp. A5-74</name>
    <dbReference type="NCBI Taxonomy" id="3158264"/>
    <lineage>
        <taxon>Bacteria</taxon>
        <taxon>Bacillati</taxon>
        <taxon>Actinomycetota</taxon>
        <taxon>Actinomycetes</taxon>
        <taxon>Nakamurellales</taxon>
        <taxon>Nakamurellaceae</taxon>
        <taxon>Nakamurella</taxon>
    </lineage>
</organism>
<dbReference type="AlphaFoldDB" id="A0AAU8DK71"/>
<dbReference type="GO" id="GO:0003700">
    <property type="term" value="F:DNA-binding transcription factor activity"/>
    <property type="evidence" value="ECO:0007669"/>
    <property type="project" value="InterPro"/>
</dbReference>
<dbReference type="InterPro" id="IPR039422">
    <property type="entry name" value="MarR/SlyA-like"/>
</dbReference>
<reference evidence="2" key="1">
    <citation type="submission" date="2024-05" db="EMBL/GenBank/DDBJ databases">
        <authorList>
            <person name="Cai S.Y."/>
            <person name="Jin L.M."/>
            <person name="Li H.R."/>
        </authorList>
    </citation>
    <scope>NUCLEOTIDE SEQUENCE</scope>
    <source>
        <strain evidence="2">A5-74</strain>
    </source>
</reference>
<protein>
    <submittedName>
        <fullName evidence="2">MarR family transcriptional regulator</fullName>
    </submittedName>
</protein>
<dbReference type="PANTHER" id="PTHR33164">
    <property type="entry name" value="TRANSCRIPTIONAL REGULATOR, MARR FAMILY"/>
    <property type="match status" value="1"/>
</dbReference>
<evidence type="ECO:0000259" key="1">
    <source>
        <dbReference type="PROSITE" id="PS50995"/>
    </source>
</evidence>
<dbReference type="InterPro" id="IPR036390">
    <property type="entry name" value="WH_DNA-bd_sf"/>
</dbReference>
<dbReference type="PROSITE" id="PS50995">
    <property type="entry name" value="HTH_MARR_2"/>
    <property type="match status" value="1"/>
</dbReference>
<dbReference type="GO" id="GO:0006950">
    <property type="term" value="P:response to stress"/>
    <property type="evidence" value="ECO:0007669"/>
    <property type="project" value="TreeGrafter"/>
</dbReference>
<dbReference type="Gene3D" id="1.10.10.10">
    <property type="entry name" value="Winged helix-like DNA-binding domain superfamily/Winged helix DNA-binding domain"/>
    <property type="match status" value="1"/>
</dbReference>
<proteinExistence type="predicted"/>
<dbReference type="PANTHER" id="PTHR33164:SF99">
    <property type="entry name" value="MARR FAMILY REGULATORY PROTEIN"/>
    <property type="match status" value="1"/>
</dbReference>
<dbReference type="Pfam" id="PF01047">
    <property type="entry name" value="MarR"/>
    <property type="match status" value="1"/>
</dbReference>
<name>A0AAU8DK71_9ACTN</name>
<sequence>MVDDLAAGEPLVYALVDLVLGLSDRTLGLIADVLRELDLTQPLADALWQLDPQAPAPSMRELAHKLRCDPSTVTFLADRLEAKNLAAREVDPGNRRVKTLHLTPRGRQARNTLVAAITTRSPIARLTLQDQYRLHQLLTVALASP</sequence>
<feature type="domain" description="HTH marR-type" evidence="1">
    <location>
        <begin position="8"/>
        <end position="143"/>
    </location>
</feature>
<dbReference type="EMBL" id="CP159218">
    <property type="protein sequence ID" value="XCG62612.1"/>
    <property type="molecule type" value="Genomic_DNA"/>
</dbReference>
<gene>
    <name evidence="2" type="ORF">ABLG96_15420</name>
</gene>
<dbReference type="InterPro" id="IPR036388">
    <property type="entry name" value="WH-like_DNA-bd_sf"/>
</dbReference>